<dbReference type="SUPFAM" id="SSF161266">
    <property type="entry name" value="Gam-like"/>
    <property type="match status" value="1"/>
</dbReference>
<evidence type="ECO:0000313" key="2">
    <source>
        <dbReference type="Proteomes" id="UP000255517"/>
    </source>
</evidence>
<protein>
    <submittedName>
        <fullName evidence="1">Mu-like prophage host-nuclease inhibitor protein Gam</fullName>
    </submittedName>
</protein>
<organism evidence="1 2">
    <name type="scientific">Peptoniphilus lacrimalis</name>
    <dbReference type="NCBI Taxonomy" id="33031"/>
    <lineage>
        <taxon>Bacteria</taxon>
        <taxon>Bacillati</taxon>
        <taxon>Bacillota</taxon>
        <taxon>Tissierellia</taxon>
        <taxon>Tissierellales</taxon>
        <taxon>Peptoniphilaceae</taxon>
        <taxon>Peptoniphilus</taxon>
    </lineage>
</organism>
<dbReference type="InterPro" id="IPR009951">
    <property type="entry name" value="Host-nuc_inhib_Gam"/>
</dbReference>
<proteinExistence type="predicted"/>
<accession>A0A379C806</accession>
<dbReference type="Proteomes" id="UP000255517">
    <property type="component" value="Unassembled WGS sequence"/>
</dbReference>
<reference evidence="1 2" key="1">
    <citation type="submission" date="2018-06" db="EMBL/GenBank/DDBJ databases">
        <authorList>
            <consortium name="Pathogen Informatics"/>
            <person name="Doyle S."/>
        </authorList>
    </citation>
    <scope>NUCLEOTIDE SEQUENCE [LARGE SCALE GENOMIC DNA]</scope>
    <source>
        <strain evidence="1 2">NCTC13149</strain>
    </source>
</reference>
<evidence type="ECO:0000313" key="1">
    <source>
        <dbReference type="EMBL" id="SUB57737.1"/>
    </source>
</evidence>
<dbReference type="Pfam" id="PF07352">
    <property type="entry name" value="Phage_Mu_Gam"/>
    <property type="match status" value="1"/>
</dbReference>
<gene>
    <name evidence="1" type="ORF">NCTC13149_01594</name>
</gene>
<dbReference type="GO" id="GO:0003690">
    <property type="term" value="F:double-stranded DNA binding"/>
    <property type="evidence" value="ECO:0007669"/>
    <property type="project" value="InterPro"/>
</dbReference>
<name>A0A379C806_9FIRM</name>
<dbReference type="AlphaFoldDB" id="A0A379C806"/>
<dbReference type="RefSeq" id="WP_019035289.1">
    <property type="nucleotide sequence ID" value="NZ_UGSZ01000001.1"/>
</dbReference>
<dbReference type="STRING" id="1122949.GCA_000378725_01676"/>
<sequence>MENLLTIEEDFDKTEEEKEEVREKFVVDSLSACDWCFRKLGQIKKIKEEQTAYVKNIIDEYKEYLEKEIKKLDDDEAYFKGLLEAYVNKRMEEDPKFKLKTAVGSASYGKLQTKFEWVDENKVLEFLEDNELYDFIEVKKSIKKTDFKKKLTGSNGLAVDENGEIVEGIVSSEFRNFNVKY</sequence>
<dbReference type="GO" id="GO:0042262">
    <property type="term" value="P:DNA protection"/>
    <property type="evidence" value="ECO:0007669"/>
    <property type="project" value="InterPro"/>
</dbReference>
<dbReference type="OrthoDB" id="1707526at2"/>
<dbReference type="EMBL" id="UGSZ01000001">
    <property type="protein sequence ID" value="SUB57737.1"/>
    <property type="molecule type" value="Genomic_DNA"/>
</dbReference>